<protein>
    <submittedName>
        <fullName evidence="3">Uncharacterized protein</fullName>
    </submittedName>
</protein>
<sequence>MASPRLFGSRCLLLSIAVLRSVAGAPVSSSGLSNYHPQYLPRALPGYTIAPPNSARDSRNGQVQLQNISTGSNAANNSESGRAEAVLLQSLRVPPGVDNASAHSPDHPRESHEFSTSASIMESRPAGSIFPERSKQAEQGGSLKEQTETNEAVEPGKNHGATSKQLARVNQLKQVQAIIKRIEQLAQQPQETPASTLFDQDSEMEQQEGVPLLYNYSDYVGQRIPDPQNQSDVSASYHLPIRWNDEASMYPNGTESYSFYNNTNMPYILPLYNSSFTETLPYSNISQTVPSPTEDPELLALTDYYTQLGDIRPVYFLVGNVTPPLNDTIGINTVTQFFQDIFDQETRDRIVASIPPRVFGRLEELFWGSADRLWRQWVDIWRNYKRSPPYGLGVKREEADGYQRIYNEFANWAYDLPFYIYDTLFNNTVFYLYPVLIARSDAIARRDEVLIRSMEKQAIFYAPIFYSSRTILQHIEYLKHQVFARVDPTIEPATIVVQTGSQALTNARNAADVGYGLLQVCALNPQCCRLPARCFPIQQDNVFKNLNLKSGIRTW</sequence>
<comment type="caution">
    <text evidence="3">The sequence shown here is derived from an EMBL/GenBank/DDBJ whole genome shotgun (WGS) entry which is preliminary data.</text>
</comment>
<feature type="region of interest" description="Disordered" evidence="1">
    <location>
        <begin position="95"/>
        <end position="167"/>
    </location>
</feature>
<proteinExistence type="predicted"/>
<evidence type="ECO:0000313" key="4">
    <source>
        <dbReference type="Proteomes" id="UP000221165"/>
    </source>
</evidence>
<gene>
    <name evidence="3" type="ORF">CSUI_007968</name>
</gene>
<feature type="compositionally biased region" description="Basic and acidic residues" evidence="1">
    <location>
        <begin position="104"/>
        <end position="113"/>
    </location>
</feature>
<dbReference type="VEuPathDB" id="ToxoDB:CSUI_007968"/>
<keyword evidence="2" id="KW-0732">Signal</keyword>
<accession>A0A2C6KNM1</accession>
<name>A0A2C6KNM1_9APIC</name>
<dbReference type="EMBL" id="MIGC01004319">
    <property type="protein sequence ID" value="PHJ18208.1"/>
    <property type="molecule type" value="Genomic_DNA"/>
</dbReference>
<feature type="chain" id="PRO_5012225917" evidence="2">
    <location>
        <begin position="25"/>
        <end position="555"/>
    </location>
</feature>
<reference evidence="3 4" key="1">
    <citation type="journal article" date="2017" name="Int. J. Parasitol.">
        <title>The genome of the protozoan parasite Cystoisospora suis and a reverse vaccinology approach to identify vaccine candidates.</title>
        <authorList>
            <person name="Palmieri N."/>
            <person name="Shrestha A."/>
            <person name="Ruttkowski B."/>
            <person name="Beck T."/>
            <person name="Vogl C."/>
            <person name="Tomley F."/>
            <person name="Blake D.P."/>
            <person name="Joachim A."/>
        </authorList>
    </citation>
    <scope>NUCLEOTIDE SEQUENCE [LARGE SCALE GENOMIC DNA]</scope>
    <source>
        <strain evidence="3 4">Wien I</strain>
    </source>
</reference>
<organism evidence="3 4">
    <name type="scientific">Cystoisospora suis</name>
    <dbReference type="NCBI Taxonomy" id="483139"/>
    <lineage>
        <taxon>Eukaryota</taxon>
        <taxon>Sar</taxon>
        <taxon>Alveolata</taxon>
        <taxon>Apicomplexa</taxon>
        <taxon>Conoidasida</taxon>
        <taxon>Coccidia</taxon>
        <taxon>Eucoccidiorida</taxon>
        <taxon>Eimeriorina</taxon>
        <taxon>Sarcocystidae</taxon>
        <taxon>Cystoisospora</taxon>
    </lineage>
</organism>
<dbReference type="Proteomes" id="UP000221165">
    <property type="component" value="Unassembled WGS sequence"/>
</dbReference>
<dbReference type="OrthoDB" id="10283691at2759"/>
<keyword evidence="4" id="KW-1185">Reference proteome</keyword>
<evidence type="ECO:0000256" key="2">
    <source>
        <dbReference type="SAM" id="SignalP"/>
    </source>
</evidence>
<dbReference type="RefSeq" id="XP_067919917.1">
    <property type="nucleotide sequence ID" value="XM_068068109.1"/>
</dbReference>
<evidence type="ECO:0000256" key="1">
    <source>
        <dbReference type="SAM" id="MobiDB-lite"/>
    </source>
</evidence>
<feature type="signal peptide" evidence="2">
    <location>
        <begin position="1"/>
        <end position="24"/>
    </location>
</feature>
<dbReference type="GeneID" id="94431320"/>
<evidence type="ECO:0000313" key="3">
    <source>
        <dbReference type="EMBL" id="PHJ18208.1"/>
    </source>
</evidence>
<dbReference type="AlphaFoldDB" id="A0A2C6KNM1"/>